<dbReference type="RefSeq" id="WP_094405547.1">
    <property type="nucleotide sequence ID" value="NZ_NMVO01000013.1"/>
</dbReference>
<gene>
    <name evidence="2" type="ORF">CGZ94_09905</name>
</gene>
<protein>
    <recommendedName>
        <fullName evidence="1">DUF4253 domain-containing protein</fullName>
    </recommendedName>
</protein>
<feature type="domain" description="DUF4253" evidence="1">
    <location>
        <begin position="153"/>
        <end position="259"/>
    </location>
</feature>
<name>A0A255GFJ3_9ACTN</name>
<dbReference type="InterPro" id="IPR025349">
    <property type="entry name" value="DUF4253"/>
</dbReference>
<sequence length="259" mass="28110">MFSSSVSAQVPPAGPLTLAGIELPEGRQLRSDFGGGEPVGWVTVEPLPEDRLTELVRRLAGAFAETGLWPVAVEGLAGEYARPWLEGEFGEVDDRVLAADAVLTEAAADLMPDAGEDWEPSARYRGLADPVSGPDLTADELEPILLNEQGGGLLLVPAQRPGDLLKRLGWIGATNYDRNGEPLSAVLRSWEDRFGAVLTGLGFDTLAVQVPRRPSSDEQLRRLVGEHYVWCPDIIDQGLPPADYLAQLRTADGWAFWWD</sequence>
<dbReference type="AlphaFoldDB" id="A0A255GFJ3"/>
<dbReference type="Proteomes" id="UP000215896">
    <property type="component" value="Unassembled WGS sequence"/>
</dbReference>
<accession>A0A255GFJ3</accession>
<keyword evidence="3" id="KW-1185">Reference proteome</keyword>
<organism evidence="2 3">
    <name type="scientific">Enemella evansiae</name>
    <dbReference type="NCBI Taxonomy" id="2016499"/>
    <lineage>
        <taxon>Bacteria</taxon>
        <taxon>Bacillati</taxon>
        <taxon>Actinomycetota</taxon>
        <taxon>Actinomycetes</taxon>
        <taxon>Propionibacteriales</taxon>
        <taxon>Propionibacteriaceae</taxon>
        <taxon>Enemella</taxon>
    </lineage>
</organism>
<evidence type="ECO:0000313" key="2">
    <source>
        <dbReference type="EMBL" id="OYO13296.1"/>
    </source>
</evidence>
<proteinExistence type="predicted"/>
<dbReference type="EMBL" id="NMVO01000013">
    <property type="protein sequence ID" value="OYO13296.1"/>
    <property type="molecule type" value="Genomic_DNA"/>
</dbReference>
<evidence type="ECO:0000259" key="1">
    <source>
        <dbReference type="Pfam" id="PF14062"/>
    </source>
</evidence>
<evidence type="ECO:0000313" key="3">
    <source>
        <dbReference type="Proteomes" id="UP000215896"/>
    </source>
</evidence>
<comment type="caution">
    <text evidence="2">The sequence shown here is derived from an EMBL/GenBank/DDBJ whole genome shotgun (WGS) entry which is preliminary data.</text>
</comment>
<reference evidence="2 3" key="1">
    <citation type="submission" date="2017-07" db="EMBL/GenBank/DDBJ databases">
        <title>Draft whole genome sequences of clinical Proprionibacteriaceae strains.</title>
        <authorList>
            <person name="Bernier A.-M."/>
            <person name="Bernard K."/>
            <person name="Domingo M.-C."/>
        </authorList>
    </citation>
    <scope>NUCLEOTIDE SEQUENCE [LARGE SCALE GENOMIC DNA]</scope>
    <source>
        <strain evidence="2 3">NML 030167</strain>
    </source>
</reference>
<dbReference type="Pfam" id="PF14062">
    <property type="entry name" value="DUF4253"/>
    <property type="match status" value="1"/>
</dbReference>